<dbReference type="Pfam" id="PF07950">
    <property type="entry name" value="MCP1_TM"/>
    <property type="match status" value="1"/>
</dbReference>
<dbReference type="GO" id="GO:0055088">
    <property type="term" value="P:lipid homeostasis"/>
    <property type="evidence" value="ECO:0007669"/>
    <property type="project" value="InterPro"/>
</dbReference>
<sequence>MSSLGTSPRPFLSSQKVYGLLTKVQNGSAILFSVFAVTHGVQILGANIGGSSLANNWIMLGRPFYQDEHLEGILVTGSILTHVTAGLAKLGIRLYWNTNIKKNPALLPYHGLTGYLLIPLAGLHYYLVRHLPIDYYGDSAFIDFGYIAWGLQNKPIFTYGLHTALIVAAAYHMVSGAKVAIWGRSKTQLPVANGKVPQHGKSIQQKNINDRLKKKQLIRHGIVATVSVALISGLIIVGRDTKKIPLRLDFAKMYGSII</sequence>
<proteinExistence type="predicted"/>
<dbReference type="EMBL" id="JAEPRE010000150">
    <property type="protein sequence ID" value="KAG2231449.1"/>
    <property type="molecule type" value="Genomic_DNA"/>
</dbReference>
<dbReference type="AlphaFoldDB" id="A0A8H7SJ78"/>
<dbReference type="PANTHER" id="PTHR38409:SF1">
    <property type="entry name" value="MITOCHONDRIAL ADAPTER PROTEIN MCP1"/>
    <property type="match status" value="1"/>
</dbReference>
<keyword evidence="1" id="KW-0472">Membrane</keyword>
<keyword evidence="1" id="KW-1133">Transmembrane helix</keyword>
<dbReference type="Proteomes" id="UP000613177">
    <property type="component" value="Unassembled WGS sequence"/>
</dbReference>
<feature type="transmembrane region" description="Helical" evidence="1">
    <location>
        <begin position="156"/>
        <end position="174"/>
    </location>
</feature>
<feature type="transmembrane region" description="Helical" evidence="1">
    <location>
        <begin position="73"/>
        <end position="95"/>
    </location>
</feature>
<organism evidence="3 4">
    <name type="scientific">Thamnidium elegans</name>
    <dbReference type="NCBI Taxonomy" id="101142"/>
    <lineage>
        <taxon>Eukaryota</taxon>
        <taxon>Fungi</taxon>
        <taxon>Fungi incertae sedis</taxon>
        <taxon>Mucoromycota</taxon>
        <taxon>Mucoromycotina</taxon>
        <taxon>Mucoromycetes</taxon>
        <taxon>Mucorales</taxon>
        <taxon>Mucorineae</taxon>
        <taxon>Mucoraceae</taxon>
        <taxon>Thamnidium</taxon>
    </lineage>
</organism>
<feature type="transmembrane region" description="Helical" evidence="1">
    <location>
        <begin position="217"/>
        <end position="238"/>
    </location>
</feature>
<dbReference type="PANTHER" id="PTHR38409">
    <property type="entry name" value="MDM10-COMPLEMENTING PROTEIN 1"/>
    <property type="match status" value="1"/>
</dbReference>
<accession>A0A8H7SJ78</accession>
<feature type="domain" description="Mitochondrial adapter protein MCP1 transmembrane" evidence="2">
    <location>
        <begin position="119"/>
        <end position="240"/>
    </location>
</feature>
<evidence type="ECO:0000313" key="3">
    <source>
        <dbReference type="EMBL" id="KAG2231449.1"/>
    </source>
</evidence>
<keyword evidence="1" id="KW-0812">Transmembrane</keyword>
<evidence type="ECO:0000259" key="2">
    <source>
        <dbReference type="Pfam" id="PF07950"/>
    </source>
</evidence>
<name>A0A8H7SJ78_9FUNG</name>
<keyword evidence="4" id="KW-1185">Reference proteome</keyword>
<comment type="caution">
    <text evidence="3">The sequence shown here is derived from an EMBL/GenBank/DDBJ whole genome shotgun (WGS) entry which is preliminary data.</text>
</comment>
<gene>
    <name evidence="3" type="ORF">INT48_007522</name>
</gene>
<dbReference type="InterPro" id="IPR012472">
    <property type="entry name" value="MCP1_TM"/>
</dbReference>
<reference evidence="3" key="1">
    <citation type="submission" date="2021-01" db="EMBL/GenBank/DDBJ databases">
        <title>Metabolic potential, ecology and presence of endohyphal bacteria is reflected in genomic diversity of Mucoromycotina.</title>
        <authorList>
            <person name="Muszewska A."/>
            <person name="Okrasinska A."/>
            <person name="Steczkiewicz K."/>
            <person name="Drgas O."/>
            <person name="Orlowska M."/>
            <person name="Perlinska-Lenart U."/>
            <person name="Aleksandrzak-Piekarczyk T."/>
            <person name="Szatraj K."/>
            <person name="Zielenkiewicz U."/>
            <person name="Pilsyk S."/>
            <person name="Malc E."/>
            <person name="Mieczkowski P."/>
            <person name="Kruszewska J.S."/>
            <person name="Biernat P."/>
            <person name="Pawlowska J."/>
        </authorList>
    </citation>
    <scope>NUCLEOTIDE SEQUENCE</scope>
    <source>
        <strain evidence="3">WA0000018081</strain>
    </source>
</reference>
<protein>
    <recommendedName>
        <fullName evidence="2">Mitochondrial adapter protein MCP1 transmembrane domain-containing protein</fullName>
    </recommendedName>
</protein>
<feature type="transmembrane region" description="Helical" evidence="1">
    <location>
        <begin position="107"/>
        <end position="127"/>
    </location>
</feature>
<dbReference type="InterPro" id="IPR039960">
    <property type="entry name" value="MCP1"/>
</dbReference>
<evidence type="ECO:0000313" key="4">
    <source>
        <dbReference type="Proteomes" id="UP000613177"/>
    </source>
</evidence>
<feature type="transmembrane region" description="Helical" evidence="1">
    <location>
        <begin position="29"/>
        <end position="53"/>
    </location>
</feature>
<evidence type="ECO:0000256" key="1">
    <source>
        <dbReference type="SAM" id="Phobius"/>
    </source>
</evidence>